<dbReference type="HOGENOM" id="CLU_3042890_0_0_6"/>
<evidence type="ECO:0000313" key="2">
    <source>
        <dbReference type="Proteomes" id="UP000000749"/>
    </source>
</evidence>
<proteinExistence type="predicted"/>
<protein>
    <submittedName>
        <fullName evidence="1">Uncharacterized protein</fullName>
    </submittedName>
</protein>
<dbReference type="AlphaFoldDB" id="A0A0H3MRN9"/>
<dbReference type="EMBL" id="CU928164">
    <property type="protein sequence ID" value="CAR20311.1"/>
    <property type="molecule type" value="Genomic_DNA"/>
</dbReference>
<sequence length="54" mass="6212">MRFCSGPLRRGKWNAWYITNRLCYHEVKESCFSSGEGGTMKVVSNSLRKAARKN</sequence>
<dbReference type="KEGG" id="ect:ECIAI39_4204"/>
<reference evidence="2" key="1">
    <citation type="journal article" date="2009" name="PLoS Genet.">
        <title>Organised genome dynamics in the Escherichia coli species results in highly diverse adaptive paths.</title>
        <authorList>
            <person name="Touchon M."/>
            <person name="Hoede C."/>
            <person name="Tenaillon O."/>
            <person name="Barbe V."/>
            <person name="Baeriswyl S."/>
            <person name="Bidet P."/>
            <person name="Bingen E."/>
            <person name="Bonacorsi S."/>
            <person name="Bouchier C."/>
            <person name="Bouvet O."/>
            <person name="Calteau A."/>
            <person name="Chiapello H."/>
            <person name="Clermont O."/>
            <person name="Cruveiller S."/>
            <person name="Danchin A."/>
            <person name="Diard M."/>
            <person name="Dossat C."/>
            <person name="Karoui M.E."/>
            <person name="Frapy E."/>
            <person name="Garry L."/>
            <person name="Ghigo J.M."/>
            <person name="Gilles A.M."/>
            <person name="Johnson J."/>
            <person name="Le Bouguenec C."/>
            <person name="Lescat M."/>
            <person name="Mangenot S."/>
            <person name="Martinez-Jehanne V."/>
            <person name="Matic I."/>
            <person name="Nassif X."/>
            <person name="Oztas S."/>
            <person name="Petit M.A."/>
            <person name="Pichon C."/>
            <person name="Rouy Z."/>
            <person name="Ruf C.S."/>
            <person name="Schneider D."/>
            <person name="Tourret J."/>
            <person name="Vacherie B."/>
            <person name="Vallenet D."/>
            <person name="Medigue C."/>
            <person name="Rocha E.P.C."/>
            <person name="Denamur E."/>
        </authorList>
    </citation>
    <scope>NUCLEOTIDE SEQUENCE [LARGE SCALE GENOMIC DNA]</scope>
    <source>
        <strain evidence="2">IAI39 / ExPEC</strain>
    </source>
</reference>
<organism evidence="1 2">
    <name type="scientific">Escherichia coli O7:K1 (strain IAI39 / ExPEC)</name>
    <dbReference type="NCBI Taxonomy" id="585057"/>
    <lineage>
        <taxon>Bacteria</taxon>
        <taxon>Pseudomonadati</taxon>
        <taxon>Pseudomonadota</taxon>
        <taxon>Gammaproteobacteria</taxon>
        <taxon>Enterobacterales</taxon>
        <taxon>Enterobacteriaceae</taxon>
        <taxon>Escherichia</taxon>
    </lineage>
</organism>
<accession>A0A0H3MRN9</accession>
<gene>
    <name evidence="1" type="ordered locus">ECIAI39_4204</name>
</gene>
<name>A0A0H3MRN9_ECO7I</name>
<dbReference type="Proteomes" id="UP000000749">
    <property type="component" value="Chromosome"/>
</dbReference>
<evidence type="ECO:0000313" key="1">
    <source>
        <dbReference type="EMBL" id="CAR20311.1"/>
    </source>
</evidence>